<dbReference type="InterPro" id="IPR027417">
    <property type="entry name" value="P-loop_NTPase"/>
</dbReference>
<feature type="non-terminal residue" evidence="1">
    <location>
        <position position="321"/>
    </location>
</feature>
<dbReference type="EMBL" id="LAZR01035786">
    <property type="protein sequence ID" value="KKL26589.1"/>
    <property type="molecule type" value="Genomic_DNA"/>
</dbReference>
<comment type="caution">
    <text evidence="1">The sequence shown here is derived from an EMBL/GenBank/DDBJ whole genome shotgun (WGS) entry which is preliminary data.</text>
</comment>
<gene>
    <name evidence="1" type="ORF">LCGC14_2393790</name>
</gene>
<dbReference type="SUPFAM" id="SSF52540">
    <property type="entry name" value="P-loop containing nucleoside triphosphate hydrolases"/>
    <property type="match status" value="1"/>
</dbReference>
<evidence type="ECO:0000313" key="1">
    <source>
        <dbReference type="EMBL" id="KKL26589.1"/>
    </source>
</evidence>
<name>A0A0F9BXG4_9ZZZZ</name>
<sequence>MHYAWKRFWYPREVSPVLSDEGYLSDPDAEYGRIINPHAVPFDALADKSCLVLLGEPGIGKSHELHGIANSLRDVDDTATRTARLYRDLGEYSTDTGLLADVFGCSEFTEWKDGSHRLVLFLDSLDESMLHVDTVARLLGTQLARHDTDRLALRITCRTATWPATLEAPLNEAWGADNVCVRQLAPLRRRDVTVAAQLHGVEADAFVDATIRRGVVPLAVKPVTLEMLLELFSTNTDLPASQFELYERGCLRLCEERRERRESGAAGQFSARQRLVAAERVAATTVLANRRSVWVGDDTTEMPDGAVPIRDLCGGTEPLGA</sequence>
<reference evidence="1" key="1">
    <citation type="journal article" date="2015" name="Nature">
        <title>Complex archaea that bridge the gap between prokaryotes and eukaryotes.</title>
        <authorList>
            <person name="Spang A."/>
            <person name="Saw J.H."/>
            <person name="Jorgensen S.L."/>
            <person name="Zaremba-Niedzwiedzka K."/>
            <person name="Martijn J."/>
            <person name="Lind A.E."/>
            <person name="van Eijk R."/>
            <person name="Schleper C."/>
            <person name="Guy L."/>
            <person name="Ettema T.J."/>
        </authorList>
    </citation>
    <scope>NUCLEOTIDE SEQUENCE</scope>
</reference>
<accession>A0A0F9BXG4</accession>
<organism evidence="1">
    <name type="scientific">marine sediment metagenome</name>
    <dbReference type="NCBI Taxonomy" id="412755"/>
    <lineage>
        <taxon>unclassified sequences</taxon>
        <taxon>metagenomes</taxon>
        <taxon>ecological metagenomes</taxon>
    </lineage>
</organism>
<protein>
    <recommendedName>
        <fullName evidence="2">NACHT domain-containing protein</fullName>
    </recommendedName>
</protein>
<dbReference type="AlphaFoldDB" id="A0A0F9BXG4"/>
<evidence type="ECO:0008006" key="2">
    <source>
        <dbReference type="Google" id="ProtNLM"/>
    </source>
</evidence>
<proteinExistence type="predicted"/>